<dbReference type="InterPro" id="IPR047048">
    <property type="entry name" value="TlyA"/>
</dbReference>
<dbReference type="Gene3D" id="3.40.50.150">
    <property type="entry name" value="Vaccinia Virus protein VP39"/>
    <property type="match status" value="1"/>
</dbReference>
<evidence type="ECO:0000256" key="3">
    <source>
        <dbReference type="PROSITE-ProRule" id="PRU00182"/>
    </source>
</evidence>
<dbReference type="GO" id="GO:0008168">
    <property type="term" value="F:methyltransferase activity"/>
    <property type="evidence" value="ECO:0007669"/>
    <property type="project" value="UniProtKB-KW"/>
</dbReference>
<evidence type="ECO:0000259" key="5">
    <source>
        <dbReference type="Pfam" id="PF01728"/>
    </source>
</evidence>
<protein>
    <submittedName>
        <fullName evidence="6">TlyA family RNA methyltransferase</fullName>
    </submittedName>
</protein>
<dbReference type="CDD" id="cd00165">
    <property type="entry name" value="S4"/>
    <property type="match status" value="1"/>
</dbReference>
<dbReference type="GO" id="GO:0032259">
    <property type="term" value="P:methylation"/>
    <property type="evidence" value="ECO:0007669"/>
    <property type="project" value="UniProtKB-KW"/>
</dbReference>
<sequence>MQRIDMILVARAQASSRTQAQRLIREGRVQARLNDAWQTITKPGLKLDDETPLSVSADPQDRFVSRGALKLLGALEQLQLDPAGLVAIDVGQSTGGFTDCLLQHDAAAVVGIEVGHDQLDPRLRADPRVTCLEGVNARALDPQQLLPLSRDGAGFDLAVMDVSFISQTKILPALAPLIRTRGRLISLVKPQFEVGRSGIGKGGIVRDTGLFRQVETSIRRHCASLDLQVQHYMPSPITGGDGNHEFLLIAEQTASR</sequence>
<dbReference type="InterPro" id="IPR036986">
    <property type="entry name" value="S4_RNA-bd_sf"/>
</dbReference>
<keyword evidence="1 3" id="KW-0694">RNA-binding</keyword>
<keyword evidence="7" id="KW-1185">Reference proteome</keyword>
<name>A0ABY5HJZ5_9GAMM</name>
<dbReference type="EMBL" id="CP073347">
    <property type="protein sequence ID" value="UTW12610.1"/>
    <property type="molecule type" value="Genomic_DNA"/>
</dbReference>
<evidence type="ECO:0000313" key="6">
    <source>
        <dbReference type="EMBL" id="UTW12610.1"/>
    </source>
</evidence>
<dbReference type="NCBIfam" id="TIGR00478">
    <property type="entry name" value="tly"/>
    <property type="match status" value="1"/>
</dbReference>
<dbReference type="InterPro" id="IPR002942">
    <property type="entry name" value="S4_RNA-bd"/>
</dbReference>
<proteinExistence type="inferred from homology"/>
<dbReference type="SUPFAM" id="SSF53335">
    <property type="entry name" value="S-adenosyl-L-methionine-dependent methyltransferases"/>
    <property type="match status" value="1"/>
</dbReference>
<dbReference type="InterPro" id="IPR002877">
    <property type="entry name" value="RNA_MeTrfase_FtsJ_dom"/>
</dbReference>
<dbReference type="PANTHER" id="PTHR32319:SF0">
    <property type="entry name" value="BACTERIAL HEMOLYSIN-LIKE PROTEIN"/>
    <property type="match status" value="1"/>
</dbReference>
<evidence type="ECO:0000256" key="1">
    <source>
        <dbReference type="ARBA" id="ARBA00022884"/>
    </source>
</evidence>
<feature type="domain" description="RNA-binding S4" evidence="4">
    <location>
        <begin position="2"/>
        <end position="30"/>
    </location>
</feature>
<feature type="domain" description="Ribosomal RNA methyltransferase FtsJ" evidence="5">
    <location>
        <begin position="63"/>
        <end position="249"/>
    </location>
</feature>
<gene>
    <name evidence="6" type="ORF">KDW95_02690</name>
</gene>
<dbReference type="InterPro" id="IPR004538">
    <property type="entry name" value="Hemolysin_A/TlyA"/>
</dbReference>
<dbReference type="Gene3D" id="3.10.290.10">
    <property type="entry name" value="RNA-binding S4 domain"/>
    <property type="match status" value="1"/>
</dbReference>
<keyword evidence="6" id="KW-0808">Transferase</keyword>
<organism evidence="6 7">
    <name type="scientific">Marinobacterium rhizophilum</name>
    <dbReference type="NCBI Taxonomy" id="420402"/>
    <lineage>
        <taxon>Bacteria</taxon>
        <taxon>Pseudomonadati</taxon>
        <taxon>Pseudomonadota</taxon>
        <taxon>Gammaproteobacteria</taxon>
        <taxon>Oceanospirillales</taxon>
        <taxon>Oceanospirillaceae</taxon>
        <taxon>Marinobacterium</taxon>
    </lineage>
</organism>
<dbReference type="InterPro" id="IPR029063">
    <property type="entry name" value="SAM-dependent_MTases_sf"/>
</dbReference>
<evidence type="ECO:0000313" key="7">
    <source>
        <dbReference type="Proteomes" id="UP001058461"/>
    </source>
</evidence>
<dbReference type="Proteomes" id="UP001058461">
    <property type="component" value="Chromosome"/>
</dbReference>
<comment type="similarity">
    <text evidence="2">Belongs to the TlyA family.</text>
</comment>
<evidence type="ECO:0000259" key="4">
    <source>
        <dbReference type="Pfam" id="PF01479"/>
    </source>
</evidence>
<evidence type="ECO:0000256" key="2">
    <source>
        <dbReference type="ARBA" id="ARBA00029460"/>
    </source>
</evidence>
<keyword evidence="6" id="KW-0489">Methyltransferase</keyword>
<dbReference type="SUPFAM" id="SSF55174">
    <property type="entry name" value="Alpha-L RNA-binding motif"/>
    <property type="match status" value="1"/>
</dbReference>
<dbReference type="PROSITE" id="PS50889">
    <property type="entry name" value="S4"/>
    <property type="match status" value="1"/>
</dbReference>
<dbReference type="RefSeq" id="WP_255854713.1">
    <property type="nucleotide sequence ID" value="NZ_CP073347.1"/>
</dbReference>
<dbReference type="Pfam" id="PF01479">
    <property type="entry name" value="S4"/>
    <property type="match status" value="1"/>
</dbReference>
<dbReference type="Pfam" id="PF01728">
    <property type="entry name" value="FtsJ"/>
    <property type="match status" value="1"/>
</dbReference>
<dbReference type="PANTHER" id="PTHR32319">
    <property type="entry name" value="BACTERIAL HEMOLYSIN-LIKE PROTEIN"/>
    <property type="match status" value="1"/>
</dbReference>
<reference evidence="6" key="1">
    <citation type="submission" date="2021-04" db="EMBL/GenBank/DDBJ databases">
        <title>Oceanospirillales bacteria with DddD are important DMSP degraders in coastal seawater.</title>
        <authorList>
            <person name="Liu J."/>
        </authorList>
    </citation>
    <scope>NUCLEOTIDE SEQUENCE</scope>
    <source>
        <strain evidence="6">D13-1</strain>
    </source>
</reference>
<accession>A0ABY5HJZ5</accession>
<dbReference type="PIRSF" id="PIRSF005578">
    <property type="entry name" value="TlyA"/>
    <property type="match status" value="1"/>
</dbReference>